<name>A0A2C9V9R3_MANES</name>
<keyword evidence="4" id="KW-0808">Transferase</keyword>
<protein>
    <recommendedName>
        <fullName evidence="2">tRNA (guanine(46)-N(7))-methyltransferase</fullName>
        <ecNumber evidence="2">2.1.1.33</ecNumber>
    </recommendedName>
</protein>
<dbReference type="PROSITE" id="PS51625">
    <property type="entry name" value="SAM_MT_TRMB"/>
    <property type="match status" value="1"/>
</dbReference>
<dbReference type="STRING" id="3983.A0A2C9V9R3"/>
<dbReference type="InterPro" id="IPR029063">
    <property type="entry name" value="SAM-dependent_MTases_sf"/>
</dbReference>
<keyword evidence="3" id="KW-0489">Methyltransferase</keyword>
<evidence type="ECO:0000313" key="7">
    <source>
        <dbReference type="EMBL" id="OAY41014.1"/>
    </source>
</evidence>
<proteinExistence type="predicted"/>
<dbReference type="EMBL" id="CM004395">
    <property type="protein sequence ID" value="OAY41014.1"/>
    <property type="molecule type" value="Genomic_DNA"/>
</dbReference>
<evidence type="ECO:0000256" key="5">
    <source>
        <dbReference type="ARBA" id="ARBA00022691"/>
    </source>
</evidence>
<organism evidence="7">
    <name type="scientific">Manihot esculenta</name>
    <name type="common">Cassava</name>
    <name type="synonym">Jatropha manihot</name>
    <dbReference type="NCBI Taxonomy" id="3983"/>
    <lineage>
        <taxon>Eukaryota</taxon>
        <taxon>Viridiplantae</taxon>
        <taxon>Streptophyta</taxon>
        <taxon>Embryophyta</taxon>
        <taxon>Tracheophyta</taxon>
        <taxon>Spermatophyta</taxon>
        <taxon>Magnoliopsida</taxon>
        <taxon>eudicotyledons</taxon>
        <taxon>Gunneridae</taxon>
        <taxon>Pentapetalae</taxon>
        <taxon>rosids</taxon>
        <taxon>fabids</taxon>
        <taxon>Malpighiales</taxon>
        <taxon>Euphorbiaceae</taxon>
        <taxon>Crotonoideae</taxon>
        <taxon>Manihoteae</taxon>
        <taxon>Manihot</taxon>
    </lineage>
</organism>
<dbReference type="Pfam" id="PF02390">
    <property type="entry name" value="Methyltransf_4"/>
    <property type="match status" value="1"/>
</dbReference>
<dbReference type="GO" id="GO:0008176">
    <property type="term" value="F:tRNA (guanine(46)-N7)-methyltransferase activity"/>
    <property type="evidence" value="ECO:0007669"/>
    <property type="project" value="UniProtKB-EC"/>
</dbReference>
<evidence type="ECO:0000256" key="6">
    <source>
        <dbReference type="ARBA" id="ARBA00022694"/>
    </source>
</evidence>
<dbReference type="AlphaFoldDB" id="A0A2C9V9R3"/>
<dbReference type="EC" id="2.1.1.33" evidence="2"/>
<keyword evidence="5" id="KW-0949">S-adenosyl-L-methionine</keyword>
<evidence type="ECO:0000256" key="4">
    <source>
        <dbReference type="ARBA" id="ARBA00022679"/>
    </source>
</evidence>
<dbReference type="PANTHER" id="PTHR23417:SF21">
    <property type="entry name" value="TRNA (GUANINE-N(7)-)-METHYLTRANSFERASE"/>
    <property type="match status" value="1"/>
</dbReference>
<evidence type="ECO:0000256" key="3">
    <source>
        <dbReference type="ARBA" id="ARBA00022603"/>
    </source>
</evidence>
<dbReference type="InterPro" id="IPR003358">
    <property type="entry name" value="tRNA_(Gua-N-7)_MeTrfase_Trmb"/>
</dbReference>
<dbReference type="Gene3D" id="3.40.50.150">
    <property type="entry name" value="Vaccinia Virus protein VP39"/>
    <property type="match status" value="1"/>
</dbReference>
<accession>A0A2C9V9R3</accession>
<reference evidence="7" key="1">
    <citation type="submission" date="2016-02" db="EMBL/GenBank/DDBJ databases">
        <title>WGS assembly of Manihot esculenta.</title>
        <authorList>
            <person name="Bredeson J.V."/>
            <person name="Prochnik S.E."/>
            <person name="Lyons J.B."/>
            <person name="Schmutz J."/>
            <person name="Grimwood J."/>
            <person name="Vrebalov J."/>
            <person name="Bart R.S."/>
            <person name="Amuge T."/>
            <person name="Ferguson M.E."/>
            <person name="Green R."/>
            <person name="Putnam N."/>
            <person name="Stites J."/>
            <person name="Rounsley S."/>
            <person name="Rokhsar D.S."/>
        </authorList>
    </citation>
    <scope>NUCLEOTIDE SEQUENCE [LARGE SCALE GENOMIC DNA]</scope>
    <source>
        <tissue evidence="7">Leaf</tissue>
    </source>
</reference>
<keyword evidence="6" id="KW-0819">tRNA processing</keyword>
<evidence type="ECO:0000256" key="2">
    <source>
        <dbReference type="ARBA" id="ARBA00011977"/>
    </source>
</evidence>
<dbReference type="PANTHER" id="PTHR23417">
    <property type="entry name" value="3-DEOXY-D-MANNO-OCTULOSONIC-ACID TRANSFERASE/TRNA GUANINE-N 7 - -METHYLTRANSFERASE"/>
    <property type="match status" value="1"/>
</dbReference>
<comment type="catalytic activity">
    <reaction evidence="1">
        <text>guanosine(46) in tRNA + S-adenosyl-L-methionine = N(7)-methylguanosine(46) in tRNA + S-adenosyl-L-homocysteine</text>
        <dbReference type="Rhea" id="RHEA:42708"/>
        <dbReference type="Rhea" id="RHEA-COMP:10188"/>
        <dbReference type="Rhea" id="RHEA-COMP:10189"/>
        <dbReference type="ChEBI" id="CHEBI:57856"/>
        <dbReference type="ChEBI" id="CHEBI:59789"/>
        <dbReference type="ChEBI" id="CHEBI:74269"/>
        <dbReference type="ChEBI" id="CHEBI:74480"/>
        <dbReference type="EC" id="2.1.1.33"/>
    </reaction>
</comment>
<evidence type="ECO:0000256" key="1">
    <source>
        <dbReference type="ARBA" id="ARBA00000142"/>
    </source>
</evidence>
<gene>
    <name evidence="7" type="ORF">MANES_09G067100</name>
</gene>
<sequence>MKCPNPDFNNPEHRWRMLQRSLVEAVTDLLAQDGKVFLQSDVEEVAVRMKELFLKYGKGRFTLSGDRSNTKIDKEAWLKENPFRVRSDWEQHVLDRGAPMYRLMLSKSPNAE</sequence>